<dbReference type="EMBL" id="AP023177">
    <property type="protein sequence ID" value="BCF95082.1"/>
    <property type="molecule type" value="Genomic_DNA"/>
</dbReference>
<evidence type="ECO:0000313" key="2">
    <source>
        <dbReference type="Proteomes" id="UP000510888"/>
    </source>
</evidence>
<evidence type="ECO:0000313" key="1">
    <source>
        <dbReference type="EMBL" id="BCF95082.1"/>
    </source>
</evidence>
<keyword evidence="1" id="KW-0614">Plasmid</keyword>
<reference evidence="1 2" key="1">
    <citation type="journal article" date="2020" name="Genes (Basel)">
        <title>Genomic Comparison of Insect Gut Symbionts from Divergent Burkholderia Subclades.</title>
        <authorList>
            <person name="Takeshita K."/>
            <person name="Kikuchi Y."/>
        </authorList>
    </citation>
    <scope>NUCLEOTIDE SEQUENCE [LARGE SCALE GENOMIC DNA]</scope>
    <source>
        <strain evidence="1 2">PGU16</strain>
        <plasmid evidence="1 2">PPGU16_p2</plasmid>
    </source>
</reference>
<dbReference type="Proteomes" id="UP000510888">
    <property type="component" value="Plasmid PPGU16_p2"/>
</dbReference>
<sequence>MIRAGEARIKMVALNQSDPEALDERFRDLKPALKEAVKDHSTL</sequence>
<dbReference type="AlphaFoldDB" id="A0A7I8C217"/>
<gene>
    <name evidence="1" type="ORF">PPGU16_81490</name>
</gene>
<organism evidence="1 2">
    <name type="scientific">Paraburkholderia largidicola</name>
    <dbReference type="NCBI Taxonomy" id="3014751"/>
    <lineage>
        <taxon>Bacteria</taxon>
        <taxon>Pseudomonadati</taxon>
        <taxon>Pseudomonadota</taxon>
        <taxon>Betaproteobacteria</taxon>
        <taxon>Burkholderiales</taxon>
        <taxon>Burkholderiaceae</taxon>
        <taxon>Paraburkholderia</taxon>
    </lineage>
</organism>
<dbReference type="KEGG" id="plad:PPGU16_81490"/>
<keyword evidence="2" id="KW-1185">Reference proteome</keyword>
<geneLocation type="plasmid" evidence="1 2">
    <name>PPGU16_p2</name>
</geneLocation>
<proteinExistence type="predicted"/>
<accession>A0A7I8C217</accession>
<name>A0A7I8C217_9BURK</name>
<protein>
    <submittedName>
        <fullName evidence="1">Uncharacterized protein</fullName>
    </submittedName>
</protein>